<name>A0A8H7NHJ6_BIOOC</name>
<evidence type="ECO:0000313" key="2">
    <source>
        <dbReference type="Proteomes" id="UP000616885"/>
    </source>
</evidence>
<dbReference type="AlphaFoldDB" id="A0A8H7NHJ6"/>
<accession>A0A8H7NHJ6</accession>
<protein>
    <recommendedName>
        <fullName evidence="3">F-box domain-containing protein</fullName>
    </recommendedName>
</protein>
<gene>
    <name evidence="1" type="ORF">IM811_011468</name>
</gene>
<sequence>MVKAMSSLALLNLSRLLRIPTIAEVILSFLTLADIVILHRVCQALRDTVQSQHRSRLNANHLLGAFVKDCALFRYNLAFYNGLLVGGAILEFLERRHNTVPRLDVLLEGGPCTTNFIDYLCLKEHYISLDDGDSTLVLHRPTSSDRTIHITTSDTIPIHALLRSSCTTAELSFMS</sequence>
<evidence type="ECO:0000313" key="1">
    <source>
        <dbReference type="EMBL" id="KAF9756027.1"/>
    </source>
</evidence>
<proteinExistence type="predicted"/>
<evidence type="ECO:0008006" key="3">
    <source>
        <dbReference type="Google" id="ProtNLM"/>
    </source>
</evidence>
<dbReference type="Proteomes" id="UP000616885">
    <property type="component" value="Unassembled WGS sequence"/>
</dbReference>
<organism evidence="1 2">
    <name type="scientific">Bionectria ochroleuca</name>
    <name type="common">Gliocladium roseum</name>
    <dbReference type="NCBI Taxonomy" id="29856"/>
    <lineage>
        <taxon>Eukaryota</taxon>
        <taxon>Fungi</taxon>
        <taxon>Dikarya</taxon>
        <taxon>Ascomycota</taxon>
        <taxon>Pezizomycotina</taxon>
        <taxon>Sordariomycetes</taxon>
        <taxon>Hypocreomycetidae</taxon>
        <taxon>Hypocreales</taxon>
        <taxon>Bionectriaceae</taxon>
        <taxon>Clonostachys</taxon>
    </lineage>
</organism>
<comment type="caution">
    <text evidence="1">The sequence shown here is derived from an EMBL/GenBank/DDBJ whole genome shotgun (WGS) entry which is preliminary data.</text>
</comment>
<reference evidence="1" key="1">
    <citation type="submission" date="2020-10" db="EMBL/GenBank/DDBJ databases">
        <title>High-Quality Genome Resource of Clonostachys rosea strain S41 by Oxford Nanopore Long-Read Sequencing.</title>
        <authorList>
            <person name="Wang H."/>
        </authorList>
    </citation>
    <scope>NUCLEOTIDE SEQUENCE</scope>
    <source>
        <strain evidence="1">S41</strain>
    </source>
</reference>
<dbReference type="EMBL" id="JADCTT010000003">
    <property type="protein sequence ID" value="KAF9756027.1"/>
    <property type="molecule type" value="Genomic_DNA"/>
</dbReference>